<dbReference type="GeneID" id="77462306"/>
<dbReference type="GO" id="GO:0016747">
    <property type="term" value="F:acyltransferase activity, transferring groups other than amino-acyl groups"/>
    <property type="evidence" value="ECO:0007669"/>
    <property type="project" value="InterPro"/>
</dbReference>
<keyword evidence="2" id="KW-0012">Acyltransferase</keyword>
<keyword evidence="2" id="KW-0808">Transferase</keyword>
<gene>
    <name evidence="2" type="ORF">NCTC11087_01346</name>
</gene>
<dbReference type="EMBL" id="UHFX01000003">
    <property type="protein sequence ID" value="SUO04432.1"/>
    <property type="molecule type" value="Genomic_DNA"/>
</dbReference>
<evidence type="ECO:0000313" key="3">
    <source>
        <dbReference type="Proteomes" id="UP000255523"/>
    </source>
</evidence>
<evidence type="ECO:0000259" key="1">
    <source>
        <dbReference type="PROSITE" id="PS51186"/>
    </source>
</evidence>
<dbReference type="SUPFAM" id="SSF55729">
    <property type="entry name" value="Acyl-CoA N-acyltransferases (Nat)"/>
    <property type="match status" value="1"/>
</dbReference>
<name>A0A380LNN6_9FIRM</name>
<sequence length="133" mass="15685">MPIEYKDTKEFSASQLQRLFLSVNWESGNYPEKLEKAMRNSTHVISAWDQDRLVGLVRALDDGQTVAFLHYLLVDPEYQGMHIADQMMKQILSFFDELLYIKVISSDPSTKIFYTRYGFFEYVNYSAMVRKQF</sequence>
<protein>
    <submittedName>
        <fullName evidence="2">N-acetyltransferase GCN5</fullName>
        <ecNumber evidence="2">2.3.1.-</ecNumber>
    </submittedName>
</protein>
<dbReference type="AlphaFoldDB" id="A0A380LNN6"/>
<dbReference type="Gene3D" id="3.40.630.30">
    <property type="match status" value="1"/>
</dbReference>
<feature type="domain" description="N-acetyltransferase" evidence="1">
    <location>
        <begin position="3"/>
        <end position="133"/>
    </location>
</feature>
<dbReference type="PROSITE" id="PS51186">
    <property type="entry name" value="GNAT"/>
    <property type="match status" value="1"/>
</dbReference>
<organism evidence="2 3">
    <name type="scientific">Faecalicoccus pleomorphus</name>
    <dbReference type="NCBI Taxonomy" id="1323"/>
    <lineage>
        <taxon>Bacteria</taxon>
        <taxon>Bacillati</taxon>
        <taxon>Bacillota</taxon>
        <taxon>Erysipelotrichia</taxon>
        <taxon>Erysipelotrichales</taxon>
        <taxon>Erysipelotrichaceae</taxon>
        <taxon>Faecalicoccus</taxon>
    </lineage>
</organism>
<dbReference type="Pfam" id="PF00583">
    <property type="entry name" value="Acetyltransf_1"/>
    <property type="match status" value="1"/>
</dbReference>
<dbReference type="Proteomes" id="UP000255523">
    <property type="component" value="Unassembled WGS sequence"/>
</dbReference>
<evidence type="ECO:0000313" key="2">
    <source>
        <dbReference type="EMBL" id="SUO04432.1"/>
    </source>
</evidence>
<reference evidence="2 3" key="1">
    <citation type="submission" date="2018-06" db="EMBL/GenBank/DDBJ databases">
        <authorList>
            <consortium name="Pathogen Informatics"/>
            <person name="Doyle S."/>
        </authorList>
    </citation>
    <scope>NUCLEOTIDE SEQUENCE [LARGE SCALE GENOMIC DNA]</scope>
    <source>
        <strain evidence="2 3">NCTC11087</strain>
    </source>
</reference>
<accession>A0A380LNN6</accession>
<dbReference type="InterPro" id="IPR016181">
    <property type="entry name" value="Acyl_CoA_acyltransferase"/>
</dbReference>
<proteinExistence type="predicted"/>
<dbReference type="RefSeq" id="WP_027969020.1">
    <property type="nucleotide sequence ID" value="NZ_JACJKL010000003.1"/>
</dbReference>
<dbReference type="InterPro" id="IPR000182">
    <property type="entry name" value="GNAT_dom"/>
</dbReference>
<keyword evidence="3" id="KW-1185">Reference proteome</keyword>
<dbReference type="CDD" id="cd04301">
    <property type="entry name" value="NAT_SF"/>
    <property type="match status" value="1"/>
</dbReference>
<dbReference type="EC" id="2.3.1.-" evidence="2"/>
<dbReference type="OrthoDB" id="9775804at2"/>